<dbReference type="InterPro" id="IPR023198">
    <property type="entry name" value="PGP-like_dom2"/>
</dbReference>
<dbReference type="InterPro" id="IPR036412">
    <property type="entry name" value="HAD-like_sf"/>
</dbReference>
<comment type="pathway">
    <text evidence="2">Organic acid metabolism; glycolate biosynthesis; glycolate from 2-phosphoglycolate: step 1/1.</text>
</comment>
<evidence type="ECO:0000256" key="4">
    <source>
        <dbReference type="ARBA" id="ARBA00013078"/>
    </source>
</evidence>
<comment type="similarity">
    <text evidence="3">Belongs to the HAD-like hydrolase superfamily. CbbY/CbbZ/Gph/YieH family.</text>
</comment>
<dbReference type="Gene3D" id="3.40.50.1000">
    <property type="entry name" value="HAD superfamily/HAD-like"/>
    <property type="match status" value="1"/>
</dbReference>
<keyword evidence="6" id="KW-1185">Reference proteome</keyword>
<dbReference type="EC" id="3.1.3.18" evidence="4"/>
<dbReference type="SFLD" id="SFLDS00003">
    <property type="entry name" value="Haloacid_Dehalogenase"/>
    <property type="match status" value="1"/>
</dbReference>
<evidence type="ECO:0000256" key="2">
    <source>
        <dbReference type="ARBA" id="ARBA00004818"/>
    </source>
</evidence>
<name>A0ABX7NBW8_9BACT</name>
<organism evidence="5 6">
    <name type="scientific">Myxococcus landrumensis</name>
    <dbReference type="NCBI Taxonomy" id="2813577"/>
    <lineage>
        <taxon>Bacteria</taxon>
        <taxon>Pseudomonadati</taxon>
        <taxon>Myxococcota</taxon>
        <taxon>Myxococcia</taxon>
        <taxon>Myxococcales</taxon>
        <taxon>Cystobacterineae</taxon>
        <taxon>Myxococcaceae</taxon>
        <taxon>Myxococcus</taxon>
    </lineage>
</organism>
<dbReference type="Pfam" id="PF00702">
    <property type="entry name" value="Hydrolase"/>
    <property type="match status" value="1"/>
</dbReference>
<dbReference type="GO" id="GO:0016787">
    <property type="term" value="F:hydrolase activity"/>
    <property type="evidence" value="ECO:0007669"/>
    <property type="project" value="UniProtKB-KW"/>
</dbReference>
<dbReference type="PANTHER" id="PTHR43434:SF1">
    <property type="entry name" value="PHOSPHOGLYCOLATE PHOSPHATASE"/>
    <property type="match status" value="1"/>
</dbReference>
<dbReference type="SFLD" id="SFLDG01129">
    <property type="entry name" value="C1.5:_HAD__Beta-PGM__Phosphata"/>
    <property type="match status" value="1"/>
</dbReference>
<comment type="catalytic activity">
    <reaction evidence="1">
        <text>2-phosphoglycolate + H2O = glycolate + phosphate</text>
        <dbReference type="Rhea" id="RHEA:14369"/>
        <dbReference type="ChEBI" id="CHEBI:15377"/>
        <dbReference type="ChEBI" id="CHEBI:29805"/>
        <dbReference type="ChEBI" id="CHEBI:43474"/>
        <dbReference type="ChEBI" id="CHEBI:58033"/>
        <dbReference type="EC" id="3.1.3.18"/>
    </reaction>
</comment>
<evidence type="ECO:0000256" key="1">
    <source>
        <dbReference type="ARBA" id="ARBA00000830"/>
    </source>
</evidence>
<proteinExistence type="inferred from homology"/>
<keyword evidence="5" id="KW-0378">Hydrolase</keyword>
<dbReference type="SUPFAM" id="SSF56784">
    <property type="entry name" value="HAD-like"/>
    <property type="match status" value="1"/>
</dbReference>
<dbReference type="Proteomes" id="UP000663090">
    <property type="component" value="Chromosome"/>
</dbReference>
<dbReference type="InterPro" id="IPR050155">
    <property type="entry name" value="HAD-like_hydrolase_sf"/>
</dbReference>
<protein>
    <recommendedName>
        <fullName evidence="4">phosphoglycolate phosphatase</fullName>
        <ecNumber evidence="4">3.1.3.18</ecNumber>
    </recommendedName>
</protein>
<gene>
    <name evidence="5" type="ORF">JY572_09055</name>
</gene>
<dbReference type="Gene3D" id="1.10.150.240">
    <property type="entry name" value="Putative phosphatase, domain 2"/>
    <property type="match status" value="1"/>
</dbReference>
<reference evidence="5 6" key="1">
    <citation type="submission" date="2021-02" db="EMBL/GenBank/DDBJ databases">
        <title>De Novo genome assembly of isolated myxobacteria.</title>
        <authorList>
            <person name="Stevens D.C."/>
        </authorList>
    </citation>
    <scope>NUCLEOTIDE SEQUENCE [LARGE SCALE GENOMIC DNA]</scope>
    <source>
        <strain evidence="5 6">SCHIC003</strain>
    </source>
</reference>
<dbReference type="InterPro" id="IPR023214">
    <property type="entry name" value="HAD_sf"/>
</dbReference>
<evidence type="ECO:0000313" key="5">
    <source>
        <dbReference type="EMBL" id="QSQ16173.1"/>
    </source>
</evidence>
<sequence>MGAMRPTVLLFDIDGTLITTGGAGRRAMDLAFEQLHGRRDACDSFHMSGMTDRAIVRKALRIIGVEDTEAAIDAGIVAYLAHLTEEVRKVDEQRYIVFPGIREAVIEARKRPGFAVGLGTGNIRAGARVKLERVAIHDQFSFGGFGCDHENRVELIRQGAEAGAATLGVPREDCRVVIIGDTPMDVAAALGIGAECIGVGTGTYKAEALLEAGAHAAFPDFTHPEALPTLLGGR</sequence>
<dbReference type="RefSeq" id="WP_206717840.1">
    <property type="nucleotide sequence ID" value="NZ_CP071091.1"/>
</dbReference>
<evidence type="ECO:0000313" key="6">
    <source>
        <dbReference type="Proteomes" id="UP000663090"/>
    </source>
</evidence>
<accession>A0ABX7NBW8</accession>
<dbReference type="PANTHER" id="PTHR43434">
    <property type="entry name" value="PHOSPHOGLYCOLATE PHOSPHATASE"/>
    <property type="match status" value="1"/>
</dbReference>
<evidence type="ECO:0000256" key="3">
    <source>
        <dbReference type="ARBA" id="ARBA00006171"/>
    </source>
</evidence>
<dbReference type="EMBL" id="CP071091">
    <property type="protein sequence ID" value="QSQ16173.1"/>
    <property type="molecule type" value="Genomic_DNA"/>
</dbReference>